<gene>
    <name evidence="2" type="ORF">GCM10010347_59320</name>
</gene>
<evidence type="ECO:0000313" key="3">
    <source>
        <dbReference type="Proteomes" id="UP000642673"/>
    </source>
</evidence>
<dbReference type="EMBL" id="BMVP01000018">
    <property type="protein sequence ID" value="GHB80734.1"/>
    <property type="molecule type" value="Genomic_DNA"/>
</dbReference>
<keyword evidence="3" id="KW-1185">Reference proteome</keyword>
<organism evidence="2 3">
    <name type="scientific">Streptomyces cirratus</name>
    <dbReference type="NCBI Taxonomy" id="68187"/>
    <lineage>
        <taxon>Bacteria</taxon>
        <taxon>Bacillati</taxon>
        <taxon>Actinomycetota</taxon>
        <taxon>Actinomycetes</taxon>
        <taxon>Kitasatosporales</taxon>
        <taxon>Streptomycetaceae</taxon>
        <taxon>Streptomyces</taxon>
    </lineage>
</organism>
<evidence type="ECO:0000313" key="2">
    <source>
        <dbReference type="EMBL" id="GHB80734.1"/>
    </source>
</evidence>
<reference evidence="3" key="1">
    <citation type="journal article" date="2019" name="Int. J. Syst. Evol. Microbiol.">
        <title>The Global Catalogue of Microorganisms (GCM) 10K type strain sequencing project: providing services to taxonomists for standard genome sequencing and annotation.</title>
        <authorList>
            <consortium name="The Broad Institute Genomics Platform"/>
            <consortium name="The Broad Institute Genome Sequencing Center for Infectious Disease"/>
            <person name="Wu L."/>
            <person name="Ma J."/>
        </authorList>
    </citation>
    <scope>NUCLEOTIDE SEQUENCE [LARGE SCALE GENOMIC DNA]</scope>
    <source>
        <strain evidence="3">JCM 4738</strain>
    </source>
</reference>
<dbReference type="Proteomes" id="UP000642673">
    <property type="component" value="Unassembled WGS sequence"/>
</dbReference>
<comment type="caution">
    <text evidence="2">The sequence shown here is derived from an EMBL/GenBank/DDBJ whole genome shotgun (WGS) entry which is preliminary data.</text>
</comment>
<proteinExistence type="predicted"/>
<sequence>MRPGERLRARQPEIRFIFTPGPGLVGHHEFVIVPNGPARCQVVHTITARAAGVMRLLWPLAARWLHKALLTDLLDTIEREATGRVDFSCRPPPRPSPRQPERSGATASAERPGAAPKRKTWPSSNSRRSVILVTLTAGTRA</sequence>
<accession>A0ABQ3F429</accession>
<protein>
    <recommendedName>
        <fullName evidence="4">Polyketide cyclase/dehydrase</fullName>
    </recommendedName>
</protein>
<name>A0ABQ3F429_9ACTN</name>
<feature type="region of interest" description="Disordered" evidence="1">
    <location>
        <begin position="82"/>
        <end position="127"/>
    </location>
</feature>
<dbReference type="RefSeq" id="WP_190187307.1">
    <property type="nucleotide sequence ID" value="NZ_BMVP01000018.1"/>
</dbReference>
<evidence type="ECO:0000256" key="1">
    <source>
        <dbReference type="SAM" id="MobiDB-lite"/>
    </source>
</evidence>
<evidence type="ECO:0008006" key="4">
    <source>
        <dbReference type="Google" id="ProtNLM"/>
    </source>
</evidence>